<comment type="caution">
    <text evidence="7">The sequence shown here is derived from an EMBL/GenBank/DDBJ whole genome shotgun (WGS) entry which is preliminary data.</text>
</comment>
<evidence type="ECO:0000256" key="5">
    <source>
        <dbReference type="ARBA" id="ARBA00023136"/>
    </source>
</evidence>
<protein>
    <submittedName>
        <fullName evidence="7">AI-2E family transporter</fullName>
    </submittedName>
</protein>
<evidence type="ECO:0000313" key="8">
    <source>
        <dbReference type="Proteomes" id="UP001165293"/>
    </source>
</evidence>
<keyword evidence="4 6" id="KW-1133">Transmembrane helix</keyword>
<keyword evidence="3 6" id="KW-0812">Transmembrane</keyword>
<dbReference type="EMBL" id="JAJGAK010000003">
    <property type="protein sequence ID" value="MCC8363831.1"/>
    <property type="molecule type" value="Genomic_DNA"/>
</dbReference>
<evidence type="ECO:0000256" key="4">
    <source>
        <dbReference type="ARBA" id="ARBA00022989"/>
    </source>
</evidence>
<feature type="transmembrane region" description="Helical" evidence="6">
    <location>
        <begin position="219"/>
        <end position="242"/>
    </location>
</feature>
<comment type="subcellular location">
    <subcellularLocation>
        <location evidence="1">Membrane</location>
        <topology evidence="1">Multi-pass membrane protein</topology>
    </subcellularLocation>
</comment>
<dbReference type="Proteomes" id="UP001165293">
    <property type="component" value="Unassembled WGS sequence"/>
</dbReference>
<feature type="transmembrane region" description="Helical" evidence="6">
    <location>
        <begin position="71"/>
        <end position="93"/>
    </location>
</feature>
<keyword evidence="8" id="KW-1185">Reference proteome</keyword>
<accession>A0ABS8JJQ3</accession>
<proteinExistence type="inferred from homology"/>
<keyword evidence="5 6" id="KW-0472">Membrane</keyword>
<feature type="transmembrane region" description="Helical" evidence="6">
    <location>
        <begin position="287"/>
        <end position="307"/>
    </location>
</feature>
<evidence type="ECO:0000313" key="7">
    <source>
        <dbReference type="EMBL" id="MCC8363831.1"/>
    </source>
</evidence>
<feature type="transmembrane region" description="Helical" evidence="6">
    <location>
        <begin position="319"/>
        <end position="346"/>
    </location>
</feature>
<organism evidence="7 8">
    <name type="scientific">Noviluteimonas lactosilytica</name>
    <dbReference type="NCBI Taxonomy" id="2888523"/>
    <lineage>
        <taxon>Bacteria</taxon>
        <taxon>Pseudomonadati</taxon>
        <taxon>Pseudomonadota</taxon>
        <taxon>Gammaproteobacteria</taxon>
        <taxon>Lysobacterales</taxon>
        <taxon>Lysobacteraceae</taxon>
        <taxon>Noviluteimonas</taxon>
    </lineage>
</organism>
<dbReference type="Pfam" id="PF01594">
    <property type="entry name" value="AI-2E_transport"/>
    <property type="match status" value="1"/>
</dbReference>
<name>A0ABS8JJQ3_9GAMM</name>
<sequence>MQPKALRQRLTTDLAETLIRVALIVLLVIVCVRVFTPFSHLLVIAMILAVALYPLYLVVLRWFGGRRRLTATVLVLLALTLIGAPIVVLGIGVTNQLSEVYHRAEDDTLALPAPDPRVREWPIVGERVHAAWSGASSNLPTFLQQNREVIRGFAKKTLSMAGNGMKGVAVFLLAIIVAGVLMVHAKAEERIARRIVVRLTDAEQGPKLLTLSIATMRSVATGVVGVAFIQAVMLGIGFLLAGVPGAGVLALIALFVGILQLPALLVSLPAVAWLWMSEDGGSTLAKVLFTAWFVIAGLADNVLKPLLLGRGVDAPMLVILIGAIGGMVTGGMTGLFLGAVLLAVGYRIFMQWVDRGAAETAVAPVEAGEKP</sequence>
<comment type="similarity">
    <text evidence="2">Belongs to the autoinducer-2 exporter (AI-2E) (TC 2.A.86) family.</text>
</comment>
<feature type="transmembrane region" description="Helical" evidence="6">
    <location>
        <begin position="248"/>
        <end position="275"/>
    </location>
</feature>
<dbReference type="RefSeq" id="WP_230527635.1">
    <property type="nucleotide sequence ID" value="NZ_JAJGAK010000003.1"/>
</dbReference>
<evidence type="ECO:0000256" key="6">
    <source>
        <dbReference type="SAM" id="Phobius"/>
    </source>
</evidence>
<feature type="transmembrane region" description="Helical" evidence="6">
    <location>
        <begin position="41"/>
        <end position="59"/>
    </location>
</feature>
<feature type="transmembrane region" description="Helical" evidence="6">
    <location>
        <begin position="167"/>
        <end position="185"/>
    </location>
</feature>
<reference evidence="7" key="1">
    <citation type="submission" date="2021-10" db="EMBL/GenBank/DDBJ databases">
        <authorList>
            <person name="Lyu M."/>
            <person name="Wang X."/>
            <person name="Meng X."/>
            <person name="Xu K."/>
        </authorList>
    </citation>
    <scope>NUCLEOTIDE SEQUENCE</scope>
    <source>
        <strain evidence="7">A6</strain>
    </source>
</reference>
<dbReference type="InterPro" id="IPR002549">
    <property type="entry name" value="AI-2E-like"/>
</dbReference>
<evidence type="ECO:0000256" key="3">
    <source>
        <dbReference type="ARBA" id="ARBA00022692"/>
    </source>
</evidence>
<feature type="transmembrane region" description="Helical" evidence="6">
    <location>
        <begin position="17"/>
        <end position="35"/>
    </location>
</feature>
<evidence type="ECO:0000256" key="1">
    <source>
        <dbReference type="ARBA" id="ARBA00004141"/>
    </source>
</evidence>
<evidence type="ECO:0000256" key="2">
    <source>
        <dbReference type="ARBA" id="ARBA00009773"/>
    </source>
</evidence>
<gene>
    <name evidence="7" type="ORF">LK996_12180</name>
</gene>